<gene>
    <name evidence="1" type="ORF">AVEN_158814_1</name>
</gene>
<organism evidence="1 2">
    <name type="scientific">Araneus ventricosus</name>
    <name type="common">Orbweaver spider</name>
    <name type="synonym">Epeira ventricosa</name>
    <dbReference type="NCBI Taxonomy" id="182803"/>
    <lineage>
        <taxon>Eukaryota</taxon>
        <taxon>Metazoa</taxon>
        <taxon>Ecdysozoa</taxon>
        <taxon>Arthropoda</taxon>
        <taxon>Chelicerata</taxon>
        <taxon>Arachnida</taxon>
        <taxon>Araneae</taxon>
        <taxon>Araneomorphae</taxon>
        <taxon>Entelegynae</taxon>
        <taxon>Araneoidea</taxon>
        <taxon>Araneidae</taxon>
        <taxon>Araneus</taxon>
    </lineage>
</organism>
<sequence>MEGNVGSVFVALEDNTQLHEWMAKLQPENNEFQAGFLAIHEAIIWGIEQNAVCNIWSDSISSLLAIKSLKTTKKTAKTVQTLLSQHPRKLTMTI</sequence>
<evidence type="ECO:0000313" key="2">
    <source>
        <dbReference type="Proteomes" id="UP000499080"/>
    </source>
</evidence>
<dbReference type="AlphaFoldDB" id="A0A4Y2HUB3"/>
<comment type="caution">
    <text evidence="1">The sequence shown here is derived from an EMBL/GenBank/DDBJ whole genome shotgun (WGS) entry which is preliminary data.</text>
</comment>
<proteinExistence type="predicted"/>
<protein>
    <recommendedName>
        <fullName evidence="3">RNase H type-1 domain-containing protein</fullName>
    </recommendedName>
</protein>
<name>A0A4Y2HUB3_ARAVE</name>
<keyword evidence="2" id="KW-1185">Reference proteome</keyword>
<dbReference type="Proteomes" id="UP000499080">
    <property type="component" value="Unassembled WGS sequence"/>
</dbReference>
<evidence type="ECO:0008006" key="3">
    <source>
        <dbReference type="Google" id="ProtNLM"/>
    </source>
</evidence>
<evidence type="ECO:0000313" key="1">
    <source>
        <dbReference type="EMBL" id="GBM68991.1"/>
    </source>
</evidence>
<accession>A0A4Y2HUB3</accession>
<reference evidence="1 2" key="1">
    <citation type="journal article" date="2019" name="Sci. Rep.">
        <title>Orb-weaving spider Araneus ventricosus genome elucidates the spidroin gene catalogue.</title>
        <authorList>
            <person name="Kono N."/>
            <person name="Nakamura H."/>
            <person name="Ohtoshi R."/>
            <person name="Moran D.A.P."/>
            <person name="Shinohara A."/>
            <person name="Yoshida Y."/>
            <person name="Fujiwara M."/>
            <person name="Mori M."/>
            <person name="Tomita M."/>
            <person name="Arakawa K."/>
        </authorList>
    </citation>
    <scope>NUCLEOTIDE SEQUENCE [LARGE SCALE GENOMIC DNA]</scope>
</reference>
<dbReference type="EMBL" id="BGPR01002171">
    <property type="protein sequence ID" value="GBM68991.1"/>
    <property type="molecule type" value="Genomic_DNA"/>
</dbReference>